<reference evidence="3" key="1">
    <citation type="submission" date="2020-03" db="EMBL/GenBank/DDBJ databases">
        <title>Genome sequences of seven Enterobacteriaceae strains isolated from Canadian wastewater treatment facilities.</title>
        <authorList>
            <person name="Huang H."/>
            <person name="Chmara J.T."/>
            <person name="Duceppe M.-O."/>
        </authorList>
    </citation>
    <scope>NUCLEOTIDE SEQUENCE [LARGE SCALE GENOMIC DNA]</scope>
    <source>
        <strain evidence="3">Biosolid 3</strain>
    </source>
</reference>
<proteinExistence type="predicted"/>
<dbReference type="RefSeq" id="WP_161711531.1">
    <property type="nucleotide sequence ID" value="NZ_CAMKUK010000001.1"/>
</dbReference>
<organism evidence="2 3">
    <name type="scientific">Serratia fonticola</name>
    <dbReference type="NCBI Taxonomy" id="47917"/>
    <lineage>
        <taxon>Bacteria</taxon>
        <taxon>Pseudomonadati</taxon>
        <taxon>Pseudomonadota</taxon>
        <taxon>Gammaproteobacteria</taxon>
        <taxon>Enterobacterales</taxon>
        <taxon>Yersiniaceae</taxon>
        <taxon>Serratia</taxon>
    </lineage>
</organism>
<sequence>MNDKVFWQLIDQARTAMIEDPEKNMQALDSALRKLSPEELIAFKKRFTELHNQAYTWHLWSAAYIMGGGCSDDGFMDFRDWLISRGQSVYEAALINPDSLADIVDGEEEGQHEGYSYLVGRIIEELYPEYEKALFEQTSYKAIKFPSEPTGTAWEDDEETLAKLCPRLFAMYW</sequence>
<evidence type="ECO:0000313" key="3">
    <source>
        <dbReference type="Proteomes" id="UP000503464"/>
    </source>
</evidence>
<gene>
    <name evidence="2" type="ORF">G9399_13500</name>
</gene>
<feature type="domain" description="DUF4240" evidence="1">
    <location>
        <begin position="1"/>
        <end position="119"/>
    </location>
</feature>
<evidence type="ECO:0000313" key="2">
    <source>
        <dbReference type="EMBL" id="QKJ59187.1"/>
    </source>
</evidence>
<dbReference type="InterPro" id="IPR025334">
    <property type="entry name" value="DUF4240"/>
</dbReference>
<accession>A0AAE7EI37</accession>
<dbReference type="EMBL" id="CP054160">
    <property type="protein sequence ID" value="QKJ59187.1"/>
    <property type="molecule type" value="Genomic_DNA"/>
</dbReference>
<evidence type="ECO:0000259" key="1">
    <source>
        <dbReference type="Pfam" id="PF14024"/>
    </source>
</evidence>
<dbReference type="Proteomes" id="UP000503464">
    <property type="component" value="Chromosome"/>
</dbReference>
<protein>
    <submittedName>
        <fullName evidence="2">DUF4240 domain-containing protein</fullName>
    </submittedName>
</protein>
<name>A0AAE7EI37_SERFO</name>
<dbReference type="AlphaFoldDB" id="A0AAE7EI37"/>
<dbReference type="Pfam" id="PF14024">
    <property type="entry name" value="DUF4240"/>
    <property type="match status" value="1"/>
</dbReference>